<name>A0ABN7X6Z2_GIGMA</name>
<sequence length="121" mass="14030">ISEGENYNDAVVEYQAILEERENKTNDIDKYYTVSEKNKTDNSDNETLDNEASNIQLSQNIQNSLYIVEKGQLSKRHYMSSIKKNKAEKRLLPKALINMVSVKRWATTQLITSKVEEEKNE</sequence>
<protein>
    <submittedName>
        <fullName evidence="1">40164_t:CDS:1</fullName>
    </submittedName>
</protein>
<organism evidence="1 2">
    <name type="scientific">Gigaspora margarita</name>
    <dbReference type="NCBI Taxonomy" id="4874"/>
    <lineage>
        <taxon>Eukaryota</taxon>
        <taxon>Fungi</taxon>
        <taxon>Fungi incertae sedis</taxon>
        <taxon>Mucoromycota</taxon>
        <taxon>Glomeromycotina</taxon>
        <taxon>Glomeromycetes</taxon>
        <taxon>Diversisporales</taxon>
        <taxon>Gigasporaceae</taxon>
        <taxon>Gigaspora</taxon>
    </lineage>
</organism>
<feature type="non-terminal residue" evidence="1">
    <location>
        <position position="121"/>
    </location>
</feature>
<gene>
    <name evidence="1" type="ORF">GMARGA_LOCUS39809</name>
</gene>
<accession>A0ABN7X6Z2</accession>
<evidence type="ECO:0000313" key="2">
    <source>
        <dbReference type="Proteomes" id="UP000789901"/>
    </source>
</evidence>
<comment type="caution">
    <text evidence="1">The sequence shown here is derived from an EMBL/GenBank/DDBJ whole genome shotgun (WGS) entry which is preliminary data.</text>
</comment>
<keyword evidence="2" id="KW-1185">Reference proteome</keyword>
<feature type="non-terminal residue" evidence="1">
    <location>
        <position position="1"/>
    </location>
</feature>
<reference evidence="1 2" key="1">
    <citation type="submission" date="2021-06" db="EMBL/GenBank/DDBJ databases">
        <authorList>
            <person name="Kallberg Y."/>
            <person name="Tangrot J."/>
            <person name="Rosling A."/>
        </authorList>
    </citation>
    <scope>NUCLEOTIDE SEQUENCE [LARGE SCALE GENOMIC DNA]</scope>
    <source>
        <strain evidence="1 2">120-4 pot B 10/14</strain>
    </source>
</reference>
<proteinExistence type="predicted"/>
<dbReference type="EMBL" id="CAJVQB010097341">
    <property type="protein sequence ID" value="CAG8849644.1"/>
    <property type="molecule type" value="Genomic_DNA"/>
</dbReference>
<evidence type="ECO:0000313" key="1">
    <source>
        <dbReference type="EMBL" id="CAG8849644.1"/>
    </source>
</evidence>
<dbReference type="Proteomes" id="UP000789901">
    <property type="component" value="Unassembled WGS sequence"/>
</dbReference>